<keyword evidence="1" id="KW-0472">Membrane</keyword>
<dbReference type="EMBL" id="CP150953">
    <property type="protein sequence ID" value="XFO63119.1"/>
    <property type="molecule type" value="Genomic_DNA"/>
</dbReference>
<keyword evidence="3" id="KW-1185">Reference proteome</keyword>
<accession>A0ABZ3IDY5</accession>
<evidence type="ECO:0000313" key="3">
    <source>
        <dbReference type="Proteomes" id="UP001440612"/>
    </source>
</evidence>
<feature type="transmembrane region" description="Helical" evidence="1">
    <location>
        <begin position="33"/>
        <end position="51"/>
    </location>
</feature>
<evidence type="ECO:0000313" key="2">
    <source>
        <dbReference type="EMBL" id="XFO63119.1"/>
    </source>
</evidence>
<reference evidence="3" key="1">
    <citation type="submission" date="2024-04" db="EMBL/GenBank/DDBJ databases">
        <title>Phylogenomic analyses of a clade within the roseobacter group suggest taxonomic reassignments of species of the genera Aestuariivita, Citreicella, Loktanella, Nautella, Pelagibaca, Ruegeria, Thalassobius, Thiobacimonas and Tropicibacter, and the proposal o.</title>
        <authorList>
            <person name="Jeon C.O."/>
        </authorList>
    </citation>
    <scope>NUCLEOTIDE SEQUENCE [LARGE SCALE GENOMIC DNA]</scope>
    <source>
        <strain evidence="3">BS5-3</strain>
        <plasmid evidence="3">pBS5-3-2</plasmid>
    </source>
</reference>
<keyword evidence="1" id="KW-0812">Transmembrane</keyword>
<evidence type="ECO:0008006" key="4">
    <source>
        <dbReference type="Google" id="ProtNLM"/>
    </source>
</evidence>
<name>A0ABZ3IDY5_9RHOB</name>
<gene>
    <name evidence="2" type="ORF">AABB29_20860</name>
</gene>
<keyword evidence="1" id="KW-1133">Transmembrane helix</keyword>
<dbReference type="RefSeq" id="WP_373636937.1">
    <property type="nucleotide sequence ID" value="NZ_CP150953.2"/>
</dbReference>
<proteinExistence type="predicted"/>
<protein>
    <recommendedName>
        <fullName evidence="4">Type II secretion system protein GspF domain-containing protein</fullName>
    </recommendedName>
</protein>
<dbReference type="Proteomes" id="UP001440612">
    <property type="component" value="Plasmid pBS5-3-2"/>
</dbReference>
<sequence>MIGVRNYWIVAWLGVLICLVGIAHGLLSSSATVANKYGAVAVALTFGMLFLSRGTAFRLLDTPVVFETASTPIAERLEAAISDLSSKRFAEASSVRALVECLVELDTKVEVALVSGERERADEFGSLVKTTIEALPGTKRTAVEANFLARRALHSAQRNREGLAALLDSNRKESVPIAMLSIVATLCAGLGDAVVGAIQWMFT</sequence>
<geneLocation type="plasmid" evidence="2 3">
    <name>pBS5-3-2</name>
</geneLocation>
<evidence type="ECO:0000256" key="1">
    <source>
        <dbReference type="SAM" id="Phobius"/>
    </source>
</evidence>
<keyword evidence="2" id="KW-0614">Plasmid</keyword>
<organism evidence="2 3">
    <name type="scientific">Yoonia phaeophyticola</name>
    <dbReference type="NCBI Taxonomy" id="3137369"/>
    <lineage>
        <taxon>Bacteria</taxon>
        <taxon>Pseudomonadati</taxon>
        <taxon>Pseudomonadota</taxon>
        <taxon>Alphaproteobacteria</taxon>
        <taxon>Rhodobacterales</taxon>
        <taxon>Paracoccaceae</taxon>
        <taxon>Yoonia</taxon>
    </lineage>
</organism>
<feature type="transmembrane region" description="Helical" evidence="1">
    <location>
        <begin position="177"/>
        <end position="202"/>
    </location>
</feature>
<feature type="transmembrane region" description="Helical" evidence="1">
    <location>
        <begin position="7"/>
        <end position="27"/>
    </location>
</feature>